<dbReference type="RefSeq" id="WP_090018598.1">
    <property type="nucleotide sequence ID" value="NZ_FNCE01000001.1"/>
</dbReference>
<evidence type="ECO:0000259" key="7">
    <source>
        <dbReference type="PROSITE" id="PS51296"/>
    </source>
</evidence>
<comment type="similarity">
    <text evidence="6">Belongs to the bacterial ring-hydroxylating dioxygenase ferredoxin component family.</text>
</comment>
<dbReference type="PANTHER" id="PTHR21496">
    <property type="entry name" value="FERREDOXIN-RELATED"/>
    <property type="match status" value="1"/>
</dbReference>
<evidence type="ECO:0000256" key="5">
    <source>
        <dbReference type="ARBA" id="ARBA00034078"/>
    </source>
</evidence>
<accession>A0A1G7MH07</accession>
<organism evidence="8 9">
    <name type="scientific">Limimonas halophila</name>
    <dbReference type="NCBI Taxonomy" id="1082479"/>
    <lineage>
        <taxon>Bacteria</taxon>
        <taxon>Pseudomonadati</taxon>
        <taxon>Pseudomonadota</taxon>
        <taxon>Alphaproteobacteria</taxon>
        <taxon>Rhodospirillales</taxon>
        <taxon>Rhodovibrionaceae</taxon>
        <taxon>Limimonas</taxon>
    </lineage>
</organism>
<dbReference type="SUPFAM" id="SSF50022">
    <property type="entry name" value="ISP domain"/>
    <property type="match status" value="1"/>
</dbReference>
<keyword evidence="3" id="KW-0408">Iron</keyword>
<evidence type="ECO:0000256" key="2">
    <source>
        <dbReference type="ARBA" id="ARBA00022723"/>
    </source>
</evidence>
<dbReference type="InterPro" id="IPR036922">
    <property type="entry name" value="Rieske_2Fe-2S_sf"/>
</dbReference>
<keyword evidence="9" id="KW-1185">Reference proteome</keyword>
<proteinExistence type="inferred from homology"/>
<reference evidence="8 9" key="1">
    <citation type="submission" date="2016-10" db="EMBL/GenBank/DDBJ databases">
        <authorList>
            <person name="de Groot N.N."/>
        </authorList>
    </citation>
    <scope>NUCLEOTIDE SEQUENCE [LARGE SCALE GENOMIC DNA]</scope>
    <source>
        <strain evidence="8 9">DSM 25584</strain>
    </source>
</reference>
<dbReference type="AlphaFoldDB" id="A0A1G7MH07"/>
<keyword evidence="8" id="KW-0560">Oxidoreductase</keyword>
<dbReference type="Proteomes" id="UP000199415">
    <property type="component" value="Unassembled WGS sequence"/>
</dbReference>
<dbReference type="GO" id="GO:0051537">
    <property type="term" value="F:2 iron, 2 sulfur cluster binding"/>
    <property type="evidence" value="ECO:0007669"/>
    <property type="project" value="UniProtKB-KW"/>
</dbReference>
<evidence type="ECO:0000313" key="9">
    <source>
        <dbReference type="Proteomes" id="UP000199415"/>
    </source>
</evidence>
<dbReference type="CDD" id="cd03528">
    <property type="entry name" value="Rieske_RO_ferredoxin"/>
    <property type="match status" value="1"/>
</dbReference>
<keyword evidence="2" id="KW-0479">Metal-binding</keyword>
<dbReference type="Pfam" id="PF00355">
    <property type="entry name" value="Rieske"/>
    <property type="match status" value="1"/>
</dbReference>
<evidence type="ECO:0000313" key="8">
    <source>
        <dbReference type="EMBL" id="SDF60440.1"/>
    </source>
</evidence>
<keyword evidence="1" id="KW-0001">2Fe-2S</keyword>
<dbReference type="EMBL" id="FNCE01000001">
    <property type="protein sequence ID" value="SDF60440.1"/>
    <property type="molecule type" value="Genomic_DNA"/>
</dbReference>
<dbReference type="GO" id="GO:0046872">
    <property type="term" value="F:metal ion binding"/>
    <property type="evidence" value="ECO:0007669"/>
    <property type="project" value="UniProtKB-KW"/>
</dbReference>
<evidence type="ECO:0000256" key="4">
    <source>
        <dbReference type="ARBA" id="ARBA00023014"/>
    </source>
</evidence>
<dbReference type="PANTHER" id="PTHR21496:SF0">
    <property type="entry name" value="RIESKE DOMAIN-CONTAINING PROTEIN"/>
    <property type="match status" value="1"/>
</dbReference>
<keyword evidence="4" id="KW-0411">Iron-sulfur</keyword>
<feature type="domain" description="Rieske" evidence="7">
    <location>
        <begin position="10"/>
        <end position="105"/>
    </location>
</feature>
<comment type="cofactor">
    <cofactor evidence="5">
        <name>[2Fe-2S] cluster</name>
        <dbReference type="ChEBI" id="CHEBI:190135"/>
    </cofactor>
</comment>
<sequence>MTDEQNVTWHAVITASELEEDEPEHVKIGDTPVCIVRLEDGIYAINDICTHEFALLSEGFVEDEEVECPLHQARFNVKTGACTALPAKEDVPTYRVKVEGDQVYVGMPAS</sequence>
<dbReference type="OrthoDB" id="9800167at2"/>
<dbReference type="InterPro" id="IPR017941">
    <property type="entry name" value="Rieske_2Fe-2S"/>
</dbReference>
<keyword evidence="8" id="KW-0223">Dioxygenase</keyword>
<dbReference type="STRING" id="1082479.SAMN05216241_101596"/>
<evidence type="ECO:0000256" key="6">
    <source>
        <dbReference type="ARBA" id="ARBA00038001"/>
    </source>
</evidence>
<dbReference type="Gene3D" id="2.102.10.10">
    <property type="entry name" value="Rieske [2Fe-2S] iron-sulphur domain"/>
    <property type="match status" value="1"/>
</dbReference>
<protein>
    <submittedName>
        <fullName evidence="8">3-phenylpropionate/trans-cinnamate dioxygenase ferredoxin subunit/naphthalene 1,2-dioxygenase system ferredoxin subunit</fullName>
    </submittedName>
</protein>
<dbReference type="PROSITE" id="PS51296">
    <property type="entry name" value="RIESKE"/>
    <property type="match status" value="1"/>
</dbReference>
<dbReference type="GO" id="GO:0051213">
    <property type="term" value="F:dioxygenase activity"/>
    <property type="evidence" value="ECO:0007669"/>
    <property type="project" value="UniProtKB-KW"/>
</dbReference>
<gene>
    <name evidence="8" type="ORF">SAMN05216241_101596</name>
</gene>
<evidence type="ECO:0000256" key="3">
    <source>
        <dbReference type="ARBA" id="ARBA00023004"/>
    </source>
</evidence>
<name>A0A1G7MH07_9PROT</name>
<evidence type="ECO:0000256" key="1">
    <source>
        <dbReference type="ARBA" id="ARBA00022714"/>
    </source>
</evidence>